<proteinExistence type="predicted"/>
<evidence type="ECO:0008006" key="3">
    <source>
        <dbReference type="Google" id="ProtNLM"/>
    </source>
</evidence>
<sequence length="305" mass="33485">MGGVLSRVSVVVGLETTAGTYATPSEVIKVGEMVLPNAEMDAVEDTNFSFYGGMNDTIVIADWAKGTFDIPMSLYKSLSYYTTLFAICNLKKTAITTPFAGFSFTPETHATSTASIDLVMPDRKFKYQGAKASFKLAGKVGDKVTATFSINGSFVERLIAAQTIVDTPRDEVMIVRRLGGMSINGVEINLSEFEFDMGSTINQQKFTNVGEFFLADYAPKLTLKTRLENAGADGFTELLSGEAMEFVCDLKDTEGNIVWRFVVPNAKMSKQPDYEDSDGIFVISREYNAVSTNGDDNFTLYHFTH</sequence>
<gene>
    <name evidence="1" type="ORF">CFH80_03940</name>
</gene>
<protein>
    <recommendedName>
        <fullName evidence="3">Phage tail protein</fullName>
    </recommendedName>
</protein>
<dbReference type="Pfam" id="PF18906">
    <property type="entry name" value="Phage_tube_2"/>
    <property type="match status" value="1"/>
</dbReference>
<dbReference type="Proteomes" id="UP000231638">
    <property type="component" value="Unassembled WGS sequence"/>
</dbReference>
<comment type="caution">
    <text evidence="1">The sequence shown here is derived from an EMBL/GenBank/DDBJ whole genome shotgun (WGS) entry which is preliminary data.</text>
</comment>
<reference evidence="1 2" key="1">
    <citation type="journal article" date="2017" name="Front. Microbiol.">
        <title>Comparative Genomic Analysis of the Class Epsilonproteobacteria and Proposed Reclassification to Epsilonbacteraeota (phyl. nov.).</title>
        <authorList>
            <person name="Waite D.W."/>
            <person name="Vanwonterghem I."/>
            <person name="Rinke C."/>
            <person name="Parks D.H."/>
            <person name="Zhang Y."/>
            <person name="Takai K."/>
            <person name="Sievert S.M."/>
            <person name="Simon J."/>
            <person name="Campbell B.J."/>
            <person name="Hanson T.E."/>
            <person name="Woyke T."/>
            <person name="Klotz M.G."/>
            <person name="Hugenholtz P."/>
        </authorList>
    </citation>
    <scope>NUCLEOTIDE SEQUENCE [LARGE SCALE GENOMIC DNA]</scope>
    <source>
        <strain evidence="1">UBA11420</strain>
    </source>
</reference>
<name>A0A2D3W9N7_9BACT</name>
<dbReference type="AlphaFoldDB" id="A0A2D3W9N7"/>
<evidence type="ECO:0000313" key="1">
    <source>
        <dbReference type="EMBL" id="DAB36615.1"/>
    </source>
</evidence>
<dbReference type="EMBL" id="DLUG01000105">
    <property type="protein sequence ID" value="DAB36615.1"/>
    <property type="molecule type" value="Genomic_DNA"/>
</dbReference>
<organism evidence="1 2">
    <name type="scientific">Sulfurospirillum cavolei</name>
    <dbReference type="NCBI Taxonomy" id="366522"/>
    <lineage>
        <taxon>Bacteria</taxon>
        <taxon>Pseudomonadati</taxon>
        <taxon>Campylobacterota</taxon>
        <taxon>Epsilonproteobacteria</taxon>
        <taxon>Campylobacterales</taxon>
        <taxon>Sulfurospirillaceae</taxon>
        <taxon>Sulfurospirillum</taxon>
    </lineage>
</organism>
<evidence type="ECO:0000313" key="2">
    <source>
        <dbReference type="Proteomes" id="UP000231638"/>
    </source>
</evidence>
<dbReference type="InterPro" id="IPR044000">
    <property type="entry name" value="Phage_tube_2"/>
</dbReference>
<accession>A0A2D3W9N7</accession>